<name>A0A368TQK3_9GAMM</name>
<dbReference type="InterPro" id="IPR025746">
    <property type="entry name" value="PilX_N_dom"/>
</dbReference>
<dbReference type="Proteomes" id="UP000252405">
    <property type="component" value="Unassembled WGS sequence"/>
</dbReference>
<accession>A0A368TQK3</accession>
<comment type="caution">
    <text evidence="3">The sequence shown here is derived from an EMBL/GenBank/DDBJ whole genome shotgun (WGS) entry which is preliminary data.</text>
</comment>
<feature type="transmembrane region" description="Helical" evidence="1">
    <location>
        <begin position="23"/>
        <end position="43"/>
    </location>
</feature>
<sequence>MPQLIEYNYILCREVVMKRQRGAALVVVLSLLTMSLMLGLSGMQSSILDERLAGNYKATTEAQMNAELGASEFMAWLKSEGWPTTSSEEESWDGHAALAAAGNRYEVIEPVIWGASSVEVRVQGLSGQQSRAFLDTVFARVPPDFIKANGAYTCYGTNCSVSTGSGQASSSINGRDHIVGEAGCSIKGSNTPEINTSGQDRAGLIIPDGIYSEGGKGDNIDGDPPVVSSESGYEELAYAEDLTISEAEAELDQFIDDLLSGGKVAMNPGQVSGLSNIAYAGVNETIEINSDSGGIIILEGGTLEFKQGNACFAGLVIARQGIDGSDSQVVVPPTIDGKGTSAIVGAVIGKSMEYTGNGTPSVYYSSMALDFFAGGSIGDSISITTWQND</sequence>
<organism evidence="3 4">
    <name type="scientific">Billgrantia montanilacus</name>
    <dbReference type="NCBI Taxonomy" id="2282305"/>
    <lineage>
        <taxon>Bacteria</taxon>
        <taxon>Pseudomonadati</taxon>
        <taxon>Pseudomonadota</taxon>
        <taxon>Gammaproteobacteria</taxon>
        <taxon>Oceanospirillales</taxon>
        <taxon>Halomonadaceae</taxon>
        <taxon>Billgrantia</taxon>
    </lineage>
</organism>
<dbReference type="OrthoDB" id="6149133at2"/>
<reference evidence="3 4" key="1">
    <citation type="submission" date="2018-07" db="EMBL/GenBank/DDBJ databases">
        <title>Halomonas montanilacus sp. nov., isolated from Lake Pengyan on Tibetan Plateau.</title>
        <authorList>
            <person name="Lu H."/>
            <person name="Xing P."/>
            <person name="Wu Q."/>
        </authorList>
    </citation>
    <scope>NUCLEOTIDE SEQUENCE [LARGE SCALE GENOMIC DNA]</scope>
    <source>
        <strain evidence="3 4">PYC7W</strain>
    </source>
</reference>
<gene>
    <name evidence="3" type="ORF">DU505_18365</name>
</gene>
<evidence type="ECO:0000313" key="4">
    <source>
        <dbReference type="Proteomes" id="UP000252405"/>
    </source>
</evidence>
<keyword evidence="1" id="KW-0812">Transmembrane</keyword>
<protein>
    <recommendedName>
        <fullName evidence="2">Type 4 fimbrial biogenesis protein PilX N-terminal domain-containing protein</fullName>
    </recommendedName>
</protein>
<evidence type="ECO:0000313" key="3">
    <source>
        <dbReference type="EMBL" id="RCV87019.1"/>
    </source>
</evidence>
<proteinExistence type="predicted"/>
<evidence type="ECO:0000259" key="2">
    <source>
        <dbReference type="Pfam" id="PF14341"/>
    </source>
</evidence>
<evidence type="ECO:0000256" key="1">
    <source>
        <dbReference type="SAM" id="Phobius"/>
    </source>
</evidence>
<feature type="domain" description="Type 4 fimbrial biogenesis protein PilX N-terminal" evidence="2">
    <location>
        <begin position="21"/>
        <end position="66"/>
    </location>
</feature>
<dbReference type="Pfam" id="PF14341">
    <property type="entry name" value="PilX_N"/>
    <property type="match status" value="1"/>
</dbReference>
<dbReference type="AlphaFoldDB" id="A0A368TQK3"/>
<keyword evidence="1" id="KW-0472">Membrane</keyword>
<dbReference type="EMBL" id="QPII01000018">
    <property type="protein sequence ID" value="RCV87019.1"/>
    <property type="molecule type" value="Genomic_DNA"/>
</dbReference>
<keyword evidence="4" id="KW-1185">Reference proteome</keyword>
<keyword evidence="1" id="KW-1133">Transmembrane helix</keyword>